<dbReference type="Proteomes" id="UP000663823">
    <property type="component" value="Unassembled WGS sequence"/>
</dbReference>
<proteinExistence type="predicted"/>
<gene>
    <name evidence="1" type="ORF">OTI717_LOCUS41756</name>
</gene>
<dbReference type="EMBL" id="CAJOAX010044284">
    <property type="protein sequence ID" value="CAF4291772.1"/>
    <property type="molecule type" value="Genomic_DNA"/>
</dbReference>
<reference evidence="1" key="1">
    <citation type="submission" date="2021-02" db="EMBL/GenBank/DDBJ databases">
        <authorList>
            <person name="Nowell W R."/>
        </authorList>
    </citation>
    <scope>NUCLEOTIDE SEQUENCE</scope>
</reference>
<organism evidence="1 2">
    <name type="scientific">Rotaria sordida</name>
    <dbReference type="NCBI Taxonomy" id="392033"/>
    <lineage>
        <taxon>Eukaryota</taxon>
        <taxon>Metazoa</taxon>
        <taxon>Spiralia</taxon>
        <taxon>Gnathifera</taxon>
        <taxon>Rotifera</taxon>
        <taxon>Eurotatoria</taxon>
        <taxon>Bdelloidea</taxon>
        <taxon>Philodinida</taxon>
        <taxon>Philodinidae</taxon>
        <taxon>Rotaria</taxon>
    </lineage>
</organism>
<accession>A0A820HDU4</accession>
<feature type="non-terminal residue" evidence="1">
    <location>
        <position position="1"/>
    </location>
</feature>
<name>A0A820HDU4_9BILA</name>
<evidence type="ECO:0000313" key="1">
    <source>
        <dbReference type="EMBL" id="CAF4291772.1"/>
    </source>
</evidence>
<protein>
    <submittedName>
        <fullName evidence="1">Uncharacterized protein</fullName>
    </submittedName>
</protein>
<sequence length="30" mass="3510">PFKRAPQLGRFTLRDKDRAISVEKVLKVIK</sequence>
<dbReference type="AlphaFoldDB" id="A0A820HDU4"/>
<evidence type="ECO:0000313" key="2">
    <source>
        <dbReference type="Proteomes" id="UP000663823"/>
    </source>
</evidence>
<comment type="caution">
    <text evidence="1">The sequence shown here is derived from an EMBL/GenBank/DDBJ whole genome shotgun (WGS) entry which is preliminary data.</text>
</comment>